<dbReference type="Proteomes" id="UP000092528">
    <property type="component" value="Chromosome 2"/>
</dbReference>
<dbReference type="Pfam" id="PF01636">
    <property type="entry name" value="APH"/>
    <property type="match status" value="1"/>
</dbReference>
<evidence type="ECO:0000259" key="1">
    <source>
        <dbReference type="Pfam" id="PF01636"/>
    </source>
</evidence>
<evidence type="ECO:0000313" key="3">
    <source>
        <dbReference type="Proteomes" id="UP000092528"/>
    </source>
</evidence>
<protein>
    <recommendedName>
        <fullName evidence="1">Aminoglycoside phosphotransferase domain-containing protein</fullName>
    </recommendedName>
</protein>
<keyword evidence="3" id="KW-1185">Reference proteome</keyword>
<dbReference type="SUPFAM" id="SSF56112">
    <property type="entry name" value="Protein kinase-like (PK-like)"/>
    <property type="match status" value="1"/>
</dbReference>
<dbReference type="AlphaFoldDB" id="A0A1C7FEW6"/>
<gene>
    <name evidence="2" type="ORF">VSVS05_03250</name>
</gene>
<evidence type="ECO:0000313" key="2">
    <source>
        <dbReference type="EMBL" id="ANU38288.1"/>
    </source>
</evidence>
<proteinExistence type="predicted"/>
<dbReference type="EMBL" id="CP016415">
    <property type="protein sequence ID" value="ANU38288.1"/>
    <property type="molecule type" value="Genomic_DNA"/>
</dbReference>
<sequence>MEELSGGRESSIFRDGDVVYRPIQPWSITIHRLLEHLKESGFNEAPQFLGVEGEQEKLSFVTDDTFNYPLTGAIATQEALVSAAKLLRKLHDSTATFVSNIEPSSLPWMLEPREPFEVICHGDFTPYNVALTGNVVSGVFDFDTSHPAPRVWDLAYSLYCWAPFKTDSVDRLGSIEEQTTRAKVFCDSYGASLAQREQLADYMVIRLNALVSFMRQEAVNGSEQFSENIEHGHLQSYLDDIKYIIDNKQKIQRALCN</sequence>
<dbReference type="GeneID" id="96874676"/>
<reference evidence="2 3" key="1">
    <citation type="submission" date="2016-07" db="EMBL/GenBank/DDBJ databases">
        <title>Genome sequencing of Vibrio scophthalmi strain VS-05, an isolated from Paralichthys olivaceus.</title>
        <authorList>
            <person name="Han H.-J."/>
        </authorList>
    </citation>
    <scope>NUCLEOTIDE SEQUENCE [LARGE SCALE GENOMIC DNA]</scope>
    <source>
        <strain evidence="2 3">VS-05</strain>
    </source>
</reference>
<dbReference type="InterPro" id="IPR002575">
    <property type="entry name" value="Aminoglycoside_PTrfase"/>
</dbReference>
<dbReference type="Gene3D" id="3.90.1200.10">
    <property type="match status" value="1"/>
</dbReference>
<dbReference type="STRING" id="45658.VSVS12_04068"/>
<accession>A0A1C7FEW6</accession>
<organism evidence="2 3">
    <name type="scientific">Vibrio scophthalmi</name>
    <dbReference type="NCBI Taxonomy" id="45658"/>
    <lineage>
        <taxon>Bacteria</taxon>
        <taxon>Pseudomonadati</taxon>
        <taxon>Pseudomonadota</taxon>
        <taxon>Gammaproteobacteria</taxon>
        <taxon>Vibrionales</taxon>
        <taxon>Vibrionaceae</taxon>
        <taxon>Vibrio</taxon>
    </lineage>
</organism>
<dbReference type="RefSeq" id="WP_065546176.1">
    <property type="nucleotide sequence ID" value="NZ_CP016415.1"/>
</dbReference>
<name>A0A1C7FEW6_9VIBR</name>
<feature type="domain" description="Aminoglycoside phosphotransferase" evidence="1">
    <location>
        <begin position="70"/>
        <end position="162"/>
    </location>
</feature>
<dbReference type="PATRIC" id="fig|45658.7.peg.3203"/>
<dbReference type="InterPro" id="IPR011009">
    <property type="entry name" value="Kinase-like_dom_sf"/>
</dbReference>